<evidence type="ECO:0000256" key="6">
    <source>
        <dbReference type="ARBA" id="ARBA00022989"/>
    </source>
</evidence>
<dbReference type="GO" id="GO:0006813">
    <property type="term" value="P:potassium ion transport"/>
    <property type="evidence" value="ECO:0007669"/>
    <property type="project" value="UniProtKB-KW"/>
</dbReference>
<dbReference type="Pfam" id="PF23256">
    <property type="entry name" value="CHX17_2nd"/>
    <property type="match status" value="1"/>
</dbReference>
<keyword evidence="3" id="KW-0633">Potassium transport</keyword>
<feature type="domain" description="Cation/H(+) antiporter central" evidence="12">
    <location>
        <begin position="538"/>
        <end position="614"/>
    </location>
</feature>
<evidence type="ECO:0000259" key="11">
    <source>
        <dbReference type="Pfam" id="PF00999"/>
    </source>
</evidence>
<dbReference type="AlphaFoldDB" id="A0A9Q1QCE2"/>
<dbReference type="InterPro" id="IPR057291">
    <property type="entry name" value="CHX17_2nd"/>
</dbReference>
<accession>A0A9Q1QCE2</accession>
<keyword evidence="15" id="KW-1185">Reference proteome</keyword>
<evidence type="ECO:0000256" key="8">
    <source>
        <dbReference type="ARBA" id="ARBA00023136"/>
    </source>
</evidence>
<evidence type="ECO:0000256" key="10">
    <source>
        <dbReference type="SAM" id="Phobius"/>
    </source>
</evidence>
<organism evidence="14 15">
    <name type="scientific">Carnegiea gigantea</name>
    <dbReference type="NCBI Taxonomy" id="171969"/>
    <lineage>
        <taxon>Eukaryota</taxon>
        <taxon>Viridiplantae</taxon>
        <taxon>Streptophyta</taxon>
        <taxon>Embryophyta</taxon>
        <taxon>Tracheophyta</taxon>
        <taxon>Spermatophyta</taxon>
        <taxon>Magnoliopsida</taxon>
        <taxon>eudicotyledons</taxon>
        <taxon>Gunneridae</taxon>
        <taxon>Pentapetalae</taxon>
        <taxon>Caryophyllales</taxon>
        <taxon>Cactineae</taxon>
        <taxon>Cactaceae</taxon>
        <taxon>Cactoideae</taxon>
        <taxon>Echinocereeae</taxon>
        <taxon>Carnegiea</taxon>
    </lineage>
</organism>
<feature type="transmembrane region" description="Helical" evidence="10">
    <location>
        <begin position="164"/>
        <end position="184"/>
    </location>
</feature>
<dbReference type="GO" id="GO:0012505">
    <property type="term" value="C:endomembrane system"/>
    <property type="evidence" value="ECO:0007669"/>
    <property type="project" value="TreeGrafter"/>
</dbReference>
<feature type="transmembrane region" description="Helical" evidence="10">
    <location>
        <begin position="126"/>
        <end position="144"/>
    </location>
</feature>
<keyword evidence="8 10" id="KW-0472">Membrane</keyword>
<evidence type="ECO:0000256" key="2">
    <source>
        <dbReference type="ARBA" id="ARBA00022448"/>
    </source>
</evidence>
<feature type="transmembrane region" description="Helical" evidence="10">
    <location>
        <begin position="268"/>
        <end position="300"/>
    </location>
</feature>
<dbReference type="GO" id="GO:0015297">
    <property type="term" value="F:antiporter activity"/>
    <property type="evidence" value="ECO:0007669"/>
    <property type="project" value="InterPro"/>
</dbReference>
<feature type="transmembrane region" description="Helical" evidence="10">
    <location>
        <begin position="196"/>
        <end position="214"/>
    </location>
</feature>
<dbReference type="InterPro" id="IPR057290">
    <property type="entry name" value="CHX17_C"/>
</dbReference>
<dbReference type="Proteomes" id="UP001153076">
    <property type="component" value="Unassembled WGS sequence"/>
</dbReference>
<dbReference type="GO" id="GO:1902600">
    <property type="term" value="P:proton transmembrane transport"/>
    <property type="evidence" value="ECO:0007669"/>
    <property type="project" value="InterPro"/>
</dbReference>
<evidence type="ECO:0008006" key="16">
    <source>
        <dbReference type="Google" id="ProtNLM"/>
    </source>
</evidence>
<dbReference type="InterPro" id="IPR038770">
    <property type="entry name" value="Na+/solute_symporter_sf"/>
</dbReference>
<evidence type="ECO:0000256" key="3">
    <source>
        <dbReference type="ARBA" id="ARBA00022538"/>
    </source>
</evidence>
<comment type="subcellular location">
    <subcellularLocation>
        <location evidence="1">Membrane</location>
        <topology evidence="1">Multi-pass membrane protein</topology>
    </subcellularLocation>
</comment>
<dbReference type="Pfam" id="PF00999">
    <property type="entry name" value="Na_H_Exchanger"/>
    <property type="match status" value="1"/>
</dbReference>
<feature type="domain" description="Cation/H+ exchanger transmembrane" evidence="11">
    <location>
        <begin position="44"/>
        <end position="431"/>
    </location>
</feature>
<evidence type="ECO:0000259" key="13">
    <source>
        <dbReference type="Pfam" id="PF23259"/>
    </source>
</evidence>
<dbReference type="PANTHER" id="PTHR32468">
    <property type="entry name" value="CATION/H + ANTIPORTER"/>
    <property type="match status" value="1"/>
</dbReference>
<evidence type="ECO:0000256" key="1">
    <source>
        <dbReference type="ARBA" id="ARBA00004141"/>
    </source>
</evidence>
<gene>
    <name evidence="14" type="ORF">Cgig2_026644</name>
</gene>
<dbReference type="GO" id="GO:0006885">
    <property type="term" value="P:regulation of pH"/>
    <property type="evidence" value="ECO:0007669"/>
    <property type="project" value="TreeGrafter"/>
</dbReference>
<evidence type="ECO:0000259" key="12">
    <source>
        <dbReference type="Pfam" id="PF23256"/>
    </source>
</evidence>
<comment type="caution">
    <text evidence="14">The sequence shown here is derived from an EMBL/GenBank/DDBJ whole genome shotgun (WGS) entry which is preliminary data.</text>
</comment>
<evidence type="ECO:0000313" key="15">
    <source>
        <dbReference type="Proteomes" id="UP001153076"/>
    </source>
</evidence>
<dbReference type="InterPro" id="IPR050794">
    <property type="entry name" value="CPA2_transporter"/>
</dbReference>
<keyword evidence="5" id="KW-0630">Potassium</keyword>
<feature type="transmembrane region" description="Helical" evidence="10">
    <location>
        <begin position="352"/>
        <end position="373"/>
    </location>
</feature>
<evidence type="ECO:0000256" key="4">
    <source>
        <dbReference type="ARBA" id="ARBA00022692"/>
    </source>
</evidence>
<evidence type="ECO:0000256" key="5">
    <source>
        <dbReference type="ARBA" id="ARBA00022958"/>
    </source>
</evidence>
<evidence type="ECO:0000313" key="14">
    <source>
        <dbReference type="EMBL" id="KAJ8436529.1"/>
    </source>
</evidence>
<feature type="transmembrane region" description="Helical" evidence="10">
    <location>
        <begin position="412"/>
        <end position="430"/>
    </location>
</feature>
<comment type="similarity">
    <text evidence="9">Belongs to the monovalent cation:proton antiporter 2 (CPA2) transporter (TC 2.A.37) family. CHX (TC 2.A.37.4) subfamily.</text>
</comment>
<name>A0A9Q1QCE2_9CARY</name>
<reference evidence="14" key="1">
    <citation type="submission" date="2022-04" db="EMBL/GenBank/DDBJ databases">
        <title>Carnegiea gigantea Genome sequencing and assembly v2.</title>
        <authorList>
            <person name="Copetti D."/>
            <person name="Sanderson M.J."/>
            <person name="Burquez A."/>
            <person name="Wojciechowski M.F."/>
        </authorList>
    </citation>
    <scope>NUCLEOTIDE SEQUENCE</scope>
    <source>
        <strain evidence="14">SGP5-SGP5p</strain>
        <tissue evidence="14">Aerial part</tissue>
    </source>
</reference>
<sequence length="788" mass="87210">MNSTVDEGCIVPAPWLPNGLSLSNLPLIILQIQLLIVFVLTQALHCFIFKHLGLPPLVSQLVAGILLSPTVFIGRFTVADGIHEWIFPSKSEEVWKTSATLGYVLSLFLVAVKMDFSMIRKNGRKPFVIGLLVLIVPSIVNMITARAYGHAAHINGNRVQMRDLTMTAALVTLTPFPVIAILLSDMKLLNSELGRLALSSAIVSEVGSIVSTVFSKAQALFVSKHDKKAVLLDFFGITGFLLAVIFILRPIMIHIIRQTPRGRPVRTVYILFAFILMLVGGLITEVSGEFIMMGCFIVGAAIPDGPPLGSAIVHKFESFVLDMLLPFFITVTTMRADVLKLELGSKLGYGKLLVTLTAFLTKIIICVACGWFYNMAIQDSLTLAAIMSSKGILDIAAYNMFNESQMIQDSSFTYLIIVATMIAIIVPVSIRQLYHPLRKYAGYMKRDVMHCKAGSPLRILACISRTDNVSAITNLISISRTMEESPIIVDVLHLIKLVGRSQPIFISHDMQQKKVSNVSYSEDVIWALKLRTINRTIKGLSMHYYTAISPPTAMHEDICTLALDNLTSLIILPFHRKLNIHGFIDYEDHMQRALNISVLKRAPCSVGIFVDRGSSNFMARPDQTGFVGVFYIGGKDDQEALAYAKRIARGQRVKVVVTRLVALGKEQDGLSLMDCAALSGIQEYANYANSNFKYMEVVVKDGAETVKLLRSAVGDFDLTIVGRRYKTDCTQTSGLQEWTEVPEIGILGDILASPDLQCRTSILIVQQQRQWTANEKIDHNESFSIRSI</sequence>
<evidence type="ECO:0000256" key="9">
    <source>
        <dbReference type="ARBA" id="ARBA00038341"/>
    </source>
</evidence>
<dbReference type="PANTHER" id="PTHR32468:SF17">
    <property type="entry name" value="CATION_H(+) ANTIPORTER 4"/>
    <property type="match status" value="1"/>
</dbReference>
<dbReference type="InterPro" id="IPR006153">
    <property type="entry name" value="Cation/H_exchanger_TM"/>
</dbReference>
<feature type="transmembrane region" description="Helical" evidence="10">
    <location>
        <begin position="234"/>
        <end position="256"/>
    </location>
</feature>
<feature type="domain" description="Cation/H(+) antiporter C-terminal" evidence="13">
    <location>
        <begin position="627"/>
        <end position="768"/>
    </location>
</feature>
<protein>
    <recommendedName>
        <fullName evidence="16">Cation/H+ exchanger domain-containing protein</fullName>
    </recommendedName>
</protein>
<proteinExistence type="inferred from homology"/>
<feature type="transmembrane region" description="Helical" evidence="10">
    <location>
        <begin position="61"/>
        <end position="82"/>
    </location>
</feature>
<evidence type="ECO:0000256" key="7">
    <source>
        <dbReference type="ARBA" id="ARBA00023065"/>
    </source>
</evidence>
<keyword evidence="7" id="KW-0406">Ion transport</keyword>
<dbReference type="GO" id="GO:0016020">
    <property type="term" value="C:membrane"/>
    <property type="evidence" value="ECO:0007669"/>
    <property type="project" value="UniProtKB-SubCell"/>
</dbReference>
<dbReference type="Pfam" id="PF23259">
    <property type="entry name" value="CHX17_C"/>
    <property type="match status" value="1"/>
</dbReference>
<keyword evidence="4 10" id="KW-0812">Transmembrane</keyword>
<feature type="transmembrane region" description="Helical" evidence="10">
    <location>
        <begin position="94"/>
        <end position="114"/>
    </location>
</feature>
<keyword evidence="6 10" id="KW-1133">Transmembrane helix</keyword>
<dbReference type="OrthoDB" id="1938353at2759"/>
<dbReference type="Gene3D" id="1.20.1530.20">
    <property type="match status" value="1"/>
</dbReference>
<feature type="transmembrane region" description="Helical" evidence="10">
    <location>
        <begin position="25"/>
        <end position="49"/>
    </location>
</feature>
<keyword evidence="2" id="KW-0813">Transport</keyword>
<dbReference type="EMBL" id="JAKOGI010000339">
    <property type="protein sequence ID" value="KAJ8436529.1"/>
    <property type="molecule type" value="Genomic_DNA"/>
</dbReference>